<dbReference type="InterPro" id="IPR006311">
    <property type="entry name" value="TAT_signal"/>
</dbReference>
<accession>A0A1I7NIE3</accession>
<dbReference type="AlphaFoldDB" id="A0A1I7NIE3"/>
<dbReference type="GO" id="GO:0030976">
    <property type="term" value="F:thiamine pyrophosphate binding"/>
    <property type="evidence" value="ECO:0007669"/>
    <property type="project" value="TreeGrafter"/>
</dbReference>
<evidence type="ECO:0000256" key="1">
    <source>
        <dbReference type="ARBA" id="ARBA00022729"/>
    </source>
</evidence>
<protein>
    <submittedName>
        <fullName evidence="3">Spermidine/putrescine transport system substrate-binding protein</fullName>
    </submittedName>
</protein>
<dbReference type="SUPFAM" id="SSF53850">
    <property type="entry name" value="Periplasmic binding protein-like II"/>
    <property type="match status" value="1"/>
</dbReference>
<proteinExistence type="predicted"/>
<dbReference type="PANTHER" id="PTHR30006">
    <property type="entry name" value="THIAMINE-BINDING PERIPLASMIC PROTEIN-RELATED"/>
    <property type="match status" value="1"/>
</dbReference>
<sequence>MNDGDGKTNKKTLSRRQILQTGSVLAGAALLPMPAIIGRAYALDAKDAFKGEELTVCAWSGGYLDSFKIAISDPFNAKYGTKVSLVGGWDQMVAQMKAAPAGKPPFDITISEEYTTLGALAEDLYAKTDRSKLPQLSEVQPFFLTARPEAARDYGVPLGLGFSLPLLNTALTADKPLSWSTMWDKDLEGKLALDAGAYWWLIAISAIWGAKKDFNAFYEWKPGMASDPIFEAVERLRPAKYYKDGAELSFLMLQEQASFAQIYSADALGLTQNGGATFKTGIPADGTVAYGDWYIKVKGTQHDALADAFLGYLLEQETQDRFIQVQMSVMSRKDVTVPAFWHNYPKSNDDLVKNVRLMTMQGLEQLLPNFDAMGERFQQAVLKTSKG</sequence>
<reference evidence="4" key="1">
    <citation type="submission" date="2016-10" db="EMBL/GenBank/DDBJ databases">
        <authorList>
            <person name="Varghese N."/>
            <person name="Submissions S."/>
        </authorList>
    </citation>
    <scope>NUCLEOTIDE SEQUENCE [LARGE SCALE GENOMIC DNA]</scope>
    <source>
        <strain evidence="4">DSM 1565</strain>
    </source>
</reference>
<keyword evidence="2" id="KW-0574">Periplasm</keyword>
<dbReference type="EMBL" id="FPCH01000002">
    <property type="protein sequence ID" value="SFV34428.1"/>
    <property type="molecule type" value="Genomic_DNA"/>
</dbReference>
<dbReference type="GO" id="GO:0030288">
    <property type="term" value="C:outer membrane-bounded periplasmic space"/>
    <property type="evidence" value="ECO:0007669"/>
    <property type="project" value="TreeGrafter"/>
</dbReference>
<dbReference type="RefSeq" id="WP_092867814.1">
    <property type="nucleotide sequence ID" value="NZ_FPCH01000002.1"/>
</dbReference>
<dbReference type="Pfam" id="PF13416">
    <property type="entry name" value="SBP_bac_8"/>
    <property type="match status" value="1"/>
</dbReference>
<evidence type="ECO:0000256" key="2">
    <source>
        <dbReference type="ARBA" id="ARBA00022764"/>
    </source>
</evidence>
<dbReference type="GO" id="GO:0030975">
    <property type="term" value="F:thiamine binding"/>
    <property type="evidence" value="ECO:0007669"/>
    <property type="project" value="TreeGrafter"/>
</dbReference>
<name>A0A1I7NIE3_9HYPH</name>
<evidence type="ECO:0000313" key="4">
    <source>
        <dbReference type="Proteomes" id="UP000199423"/>
    </source>
</evidence>
<dbReference type="InterPro" id="IPR006059">
    <property type="entry name" value="SBP"/>
</dbReference>
<keyword evidence="1" id="KW-0732">Signal</keyword>
<dbReference type="OrthoDB" id="9766989at2"/>
<dbReference type="Gene3D" id="3.40.190.10">
    <property type="entry name" value="Periplasmic binding protein-like II"/>
    <property type="match status" value="2"/>
</dbReference>
<dbReference type="GO" id="GO:0015888">
    <property type="term" value="P:thiamine transport"/>
    <property type="evidence" value="ECO:0007669"/>
    <property type="project" value="TreeGrafter"/>
</dbReference>
<organism evidence="3 4">
    <name type="scientific">Hyphomicrobium facile</name>
    <dbReference type="NCBI Taxonomy" id="51670"/>
    <lineage>
        <taxon>Bacteria</taxon>
        <taxon>Pseudomonadati</taxon>
        <taxon>Pseudomonadota</taxon>
        <taxon>Alphaproteobacteria</taxon>
        <taxon>Hyphomicrobiales</taxon>
        <taxon>Hyphomicrobiaceae</taxon>
        <taxon>Hyphomicrobium</taxon>
    </lineage>
</organism>
<evidence type="ECO:0000313" key="3">
    <source>
        <dbReference type="EMBL" id="SFV34428.1"/>
    </source>
</evidence>
<dbReference type="Proteomes" id="UP000199423">
    <property type="component" value="Unassembled WGS sequence"/>
</dbReference>
<dbReference type="STRING" id="51670.SAMN04488557_2321"/>
<dbReference type="PANTHER" id="PTHR30006:SF2">
    <property type="entry name" value="ABC TRANSPORTER SUBSTRATE-BINDING PROTEIN"/>
    <property type="match status" value="1"/>
</dbReference>
<gene>
    <name evidence="3" type="ORF">SAMN04488557_2321</name>
</gene>
<keyword evidence="4" id="KW-1185">Reference proteome</keyword>
<dbReference type="PROSITE" id="PS51318">
    <property type="entry name" value="TAT"/>
    <property type="match status" value="1"/>
</dbReference>